<proteinExistence type="predicted"/>
<dbReference type="Pfam" id="PF13469">
    <property type="entry name" value="Sulfotransfer_3"/>
    <property type="match status" value="1"/>
</dbReference>
<dbReference type="RefSeq" id="WP_146294275.1">
    <property type="nucleotide sequence ID" value="NZ_CP042326.1"/>
</dbReference>
<feature type="coiled-coil region" evidence="1">
    <location>
        <begin position="281"/>
        <end position="308"/>
    </location>
</feature>
<name>A0A5B8NI68_9CHRO</name>
<evidence type="ECO:0000256" key="1">
    <source>
        <dbReference type="SAM" id="Coils"/>
    </source>
</evidence>
<accession>A0A5B8NI68</accession>
<organism evidence="2 3">
    <name type="scientific">Euhalothece natronophila Z-M001</name>
    <dbReference type="NCBI Taxonomy" id="522448"/>
    <lineage>
        <taxon>Bacteria</taxon>
        <taxon>Bacillati</taxon>
        <taxon>Cyanobacteriota</taxon>
        <taxon>Cyanophyceae</taxon>
        <taxon>Oscillatoriophycideae</taxon>
        <taxon>Chroococcales</taxon>
        <taxon>Halothecacae</taxon>
        <taxon>Halothece cluster</taxon>
        <taxon>Euhalothece</taxon>
    </lineage>
</organism>
<dbReference type="Gene3D" id="3.40.50.300">
    <property type="entry name" value="P-loop containing nucleotide triphosphate hydrolases"/>
    <property type="match status" value="1"/>
</dbReference>
<evidence type="ECO:0008006" key="4">
    <source>
        <dbReference type="Google" id="ProtNLM"/>
    </source>
</evidence>
<sequence length="329" mass="38881">MSNSTSPILIITGMHRSGTSLTASLLQSGGVDLGKDFNPSMESKVKEYFEDLAVVRFHENVLKAHHLPPEGWVHLEKITQIPEPYLTQAKEIIASKRDTTKGMTGWKDPRGTLFLDFWQSQLPEAQFIFLYRAPWEVVDSLYRRGDPIFTNSPQLALDFWLNYNAALINFYDRYPDKSLLLNIDRIINDPTVLSRAIAQKFRFNLSVQSEIYNSSLFQTDISHPLRCYLFQQFFPEASQLYQELQTRCEFCHSQHELSDLPMDRNWLLQDWLQMRVRQKQQQKIQQELSEKNARITELEELIKAMESSKFWKMRQFWMQLKQRFPFLNR</sequence>
<dbReference type="KEGG" id="enn:FRE64_01120"/>
<keyword evidence="3" id="KW-1185">Reference proteome</keyword>
<evidence type="ECO:0000313" key="3">
    <source>
        <dbReference type="Proteomes" id="UP000318453"/>
    </source>
</evidence>
<dbReference type="EMBL" id="CP042326">
    <property type="protein sequence ID" value="QDZ38664.1"/>
    <property type="molecule type" value="Genomic_DNA"/>
</dbReference>
<dbReference type="AlphaFoldDB" id="A0A5B8NI68"/>
<dbReference type="SUPFAM" id="SSF52540">
    <property type="entry name" value="P-loop containing nucleoside triphosphate hydrolases"/>
    <property type="match status" value="1"/>
</dbReference>
<protein>
    <recommendedName>
        <fullName evidence="4">Sulfotransferase family protein</fullName>
    </recommendedName>
</protein>
<dbReference type="InterPro" id="IPR027417">
    <property type="entry name" value="P-loop_NTPase"/>
</dbReference>
<dbReference type="OrthoDB" id="420478at2"/>
<evidence type="ECO:0000313" key="2">
    <source>
        <dbReference type="EMBL" id="QDZ38664.1"/>
    </source>
</evidence>
<reference evidence="2 3" key="1">
    <citation type="submission" date="2019-08" db="EMBL/GenBank/DDBJ databases">
        <title>Carotenoids and Carotenoid Binding Proteins in the Halophilic Cyanobacterium Euhalothece sp. ZM00.</title>
        <authorList>
            <person name="Cho S.M."/>
            <person name="Song J.Y."/>
            <person name="Park Y.-I."/>
        </authorList>
    </citation>
    <scope>NUCLEOTIDE SEQUENCE [LARGE SCALE GENOMIC DNA]</scope>
    <source>
        <strain evidence="2 3">Z-M001</strain>
    </source>
</reference>
<gene>
    <name evidence="2" type="ORF">FRE64_01120</name>
</gene>
<dbReference type="Proteomes" id="UP000318453">
    <property type="component" value="Chromosome"/>
</dbReference>
<keyword evidence="1" id="KW-0175">Coiled coil</keyword>